<keyword evidence="1" id="KW-0472">Membrane</keyword>
<evidence type="ECO:0000256" key="1">
    <source>
        <dbReference type="SAM" id="Phobius"/>
    </source>
</evidence>
<keyword evidence="1" id="KW-0812">Transmembrane</keyword>
<proteinExistence type="predicted"/>
<feature type="transmembrane region" description="Helical" evidence="1">
    <location>
        <begin position="63"/>
        <end position="83"/>
    </location>
</feature>
<feature type="transmembrane region" description="Helical" evidence="1">
    <location>
        <begin position="7"/>
        <end position="31"/>
    </location>
</feature>
<dbReference type="AlphaFoldDB" id="A0A9D1EGW8"/>
<evidence type="ECO:0000313" key="3">
    <source>
        <dbReference type="EMBL" id="HIR91787.1"/>
    </source>
</evidence>
<gene>
    <name evidence="3" type="ORF">IAB98_00005</name>
</gene>
<reference evidence="3" key="1">
    <citation type="submission" date="2020-10" db="EMBL/GenBank/DDBJ databases">
        <authorList>
            <person name="Gilroy R."/>
        </authorList>
    </citation>
    <scope>NUCLEOTIDE SEQUENCE</scope>
    <source>
        <strain evidence="3">ChiSxjej1B13-7041</strain>
    </source>
</reference>
<dbReference type="EMBL" id="DVHU01000001">
    <property type="protein sequence ID" value="HIR91787.1"/>
    <property type="molecule type" value="Genomic_DNA"/>
</dbReference>
<keyword evidence="1" id="KW-1133">Transmembrane helix</keyword>
<feature type="non-terminal residue" evidence="3">
    <location>
        <position position="113"/>
    </location>
</feature>
<sequence length="113" mass="12202">MDDGISPLVGCIIFFIFIILNGIAYGFGAAIQQVNENDVKKEAAEGDKRSVCLLRMLEQPAALINTILVISTLLSIISGYYLVLSFSRYVYRTLQLLPFADSLGGGVADALAL</sequence>
<accession>A0A9D1EGW8</accession>
<evidence type="ECO:0000313" key="4">
    <source>
        <dbReference type="Proteomes" id="UP000886841"/>
    </source>
</evidence>
<name>A0A9D1EGW8_9FIRM</name>
<protein>
    <submittedName>
        <fullName evidence="3">DUF21 domain-containing protein</fullName>
    </submittedName>
</protein>
<reference evidence="3" key="2">
    <citation type="journal article" date="2021" name="PeerJ">
        <title>Extensive microbial diversity within the chicken gut microbiome revealed by metagenomics and culture.</title>
        <authorList>
            <person name="Gilroy R."/>
            <person name="Ravi A."/>
            <person name="Getino M."/>
            <person name="Pursley I."/>
            <person name="Horton D.L."/>
            <person name="Alikhan N.F."/>
            <person name="Baker D."/>
            <person name="Gharbi K."/>
            <person name="Hall N."/>
            <person name="Watson M."/>
            <person name="Adriaenssens E.M."/>
            <person name="Foster-Nyarko E."/>
            <person name="Jarju S."/>
            <person name="Secka A."/>
            <person name="Antonio M."/>
            <person name="Oren A."/>
            <person name="Chaudhuri R.R."/>
            <person name="La Ragione R."/>
            <person name="Hildebrand F."/>
            <person name="Pallen M.J."/>
        </authorList>
    </citation>
    <scope>NUCLEOTIDE SEQUENCE</scope>
    <source>
        <strain evidence="3">ChiSxjej1B13-7041</strain>
    </source>
</reference>
<comment type="caution">
    <text evidence="3">The sequence shown here is derived from an EMBL/GenBank/DDBJ whole genome shotgun (WGS) entry which is preliminary data.</text>
</comment>
<feature type="domain" description="CNNM transmembrane" evidence="2">
    <location>
        <begin position="12"/>
        <end position="91"/>
    </location>
</feature>
<dbReference type="Pfam" id="PF01595">
    <property type="entry name" value="CNNM"/>
    <property type="match status" value="1"/>
</dbReference>
<dbReference type="Proteomes" id="UP000886841">
    <property type="component" value="Unassembled WGS sequence"/>
</dbReference>
<organism evidence="3 4">
    <name type="scientific">Candidatus Egerieimonas intestinavium</name>
    <dbReference type="NCBI Taxonomy" id="2840777"/>
    <lineage>
        <taxon>Bacteria</taxon>
        <taxon>Bacillati</taxon>
        <taxon>Bacillota</taxon>
        <taxon>Clostridia</taxon>
        <taxon>Lachnospirales</taxon>
        <taxon>Lachnospiraceae</taxon>
        <taxon>Lachnospiraceae incertae sedis</taxon>
        <taxon>Candidatus Egerieimonas</taxon>
    </lineage>
</organism>
<dbReference type="InterPro" id="IPR002550">
    <property type="entry name" value="CNNM"/>
</dbReference>
<evidence type="ECO:0000259" key="2">
    <source>
        <dbReference type="Pfam" id="PF01595"/>
    </source>
</evidence>